<evidence type="ECO:0000256" key="6">
    <source>
        <dbReference type="PROSITE-ProRule" id="PRU00125"/>
    </source>
</evidence>
<feature type="domain" description="LIM zinc-binding" evidence="8">
    <location>
        <begin position="140"/>
        <end position="200"/>
    </location>
</feature>
<dbReference type="EMBL" id="ML987191">
    <property type="protein sequence ID" value="KAF2252812.1"/>
    <property type="molecule type" value="Genomic_DNA"/>
</dbReference>
<organism evidence="10 11">
    <name type="scientific">Trematosphaeria pertusa</name>
    <dbReference type="NCBI Taxonomy" id="390896"/>
    <lineage>
        <taxon>Eukaryota</taxon>
        <taxon>Fungi</taxon>
        <taxon>Dikarya</taxon>
        <taxon>Ascomycota</taxon>
        <taxon>Pezizomycotina</taxon>
        <taxon>Dothideomycetes</taxon>
        <taxon>Pleosporomycetidae</taxon>
        <taxon>Pleosporales</taxon>
        <taxon>Massarineae</taxon>
        <taxon>Trematosphaeriaceae</taxon>
        <taxon>Trematosphaeria</taxon>
    </lineage>
</organism>
<dbReference type="InterPro" id="IPR000198">
    <property type="entry name" value="RhoGAP_dom"/>
</dbReference>
<feature type="compositionally biased region" description="Polar residues" evidence="7">
    <location>
        <begin position="1155"/>
        <end position="1167"/>
    </location>
</feature>
<keyword evidence="3" id="KW-0677">Repeat</keyword>
<reference evidence="10" key="1">
    <citation type="journal article" date="2020" name="Stud. Mycol.">
        <title>101 Dothideomycetes genomes: a test case for predicting lifestyles and emergence of pathogens.</title>
        <authorList>
            <person name="Haridas S."/>
            <person name="Albert R."/>
            <person name="Binder M."/>
            <person name="Bloem J."/>
            <person name="Labutti K."/>
            <person name="Salamov A."/>
            <person name="Andreopoulos B."/>
            <person name="Baker S."/>
            <person name="Barry K."/>
            <person name="Bills G."/>
            <person name="Bluhm B."/>
            <person name="Cannon C."/>
            <person name="Castanera R."/>
            <person name="Culley D."/>
            <person name="Daum C."/>
            <person name="Ezra D."/>
            <person name="Gonzalez J."/>
            <person name="Henrissat B."/>
            <person name="Kuo A."/>
            <person name="Liang C."/>
            <person name="Lipzen A."/>
            <person name="Lutzoni F."/>
            <person name="Magnuson J."/>
            <person name="Mondo S."/>
            <person name="Nolan M."/>
            <person name="Ohm R."/>
            <person name="Pangilinan J."/>
            <person name="Park H.-J."/>
            <person name="Ramirez L."/>
            <person name="Alfaro M."/>
            <person name="Sun H."/>
            <person name="Tritt A."/>
            <person name="Yoshinaga Y."/>
            <person name="Zwiers L.-H."/>
            <person name="Turgeon B."/>
            <person name="Goodwin S."/>
            <person name="Spatafora J."/>
            <person name="Crous P."/>
            <person name="Grigoriev I."/>
        </authorList>
    </citation>
    <scope>NUCLEOTIDE SEQUENCE</scope>
    <source>
        <strain evidence="10">CBS 122368</strain>
    </source>
</reference>
<accession>A0A6A6ISK5</accession>
<dbReference type="Pfam" id="PF00412">
    <property type="entry name" value="LIM"/>
    <property type="match status" value="2"/>
</dbReference>
<dbReference type="SMART" id="SM00132">
    <property type="entry name" value="LIM"/>
    <property type="match status" value="2"/>
</dbReference>
<dbReference type="AlphaFoldDB" id="A0A6A6ISK5"/>
<evidence type="ECO:0000256" key="5">
    <source>
        <dbReference type="ARBA" id="ARBA00023242"/>
    </source>
</evidence>
<dbReference type="PROSITE" id="PS50238">
    <property type="entry name" value="RHOGAP"/>
    <property type="match status" value="1"/>
</dbReference>
<dbReference type="GO" id="GO:0030036">
    <property type="term" value="P:actin cytoskeleton organization"/>
    <property type="evidence" value="ECO:0007669"/>
    <property type="project" value="TreeGrafter"/>
</dbReference>
<feature type="region of interest" description="Disordered" evidence="7">
    <location>
        <begin position="1"/>
        <end position="76"/>
    </location>
</feature>
<keyword evidence="4 6" id="KW-0862">Zinc</keyword>
<feature type="compositionally biased region" description="Polar residues" evidence="7">
    <location>
        <begin position="1108"/>
        <end position="1117"/>
    </location>
</feature>
<gene>
    <name evidence="10" type="ORF">BU26DRAFT_210088</name>
</gene>
<dbReference type="InterPro" id="IPR008936">
    <property type="entry name" value="Rho_GTPase_activation_prot"/>
</dbReference>
<evidence type="ECO:0000256" key="4">
    <source>
        <dbReference type="ARBA" id="ARBA00022833"/>
    </source>
</evidence>
<dbReference type="GO" id="GO:0046872">
    <property type="term" value="F:metal ion binding"/>
    <property type="evidence" value="ECO:0007669"/>
    <property type="project" value="UniProtKB-KW"/>
</dbReference>
<evidence type="ECO:0000313" key="11">
    <source>
        <dbReference type="Proteomes" id="UP000800094"/>
    </source>
</evidence>
<dbReference type="SUPFAM" id="SSF48350">
    <property type="entry name" value="GTPase activation domain, GAP"/>
    <property type="match status" value="1"/>
</dbReference>
<dbReference type="PROSITE" id="PS00478">
    <property type="entry name" value="LIM_DOMAIN_1"/>
    <property type="match status" value="2"/>
</dbReference>
<feature type="domain" description="Rho-GAP" evidence="9">
    <location>
        <begin position="816"/>
        <end position="1019"/>
    </location>
</feature>
<dbReference type="SMART" id="SM00324">
    <property type="entry name" value="RhoGAP"/>
    <property type="match status" value="1"/>
</dbReference>
<sequence length="1167" mass="129241">MSTPGEGPPSLGGQGAPQQHGYDPRSNGLTRQPTNPLDMESSQNPSSQRRHDAPSRSLTDPERQQHDPAKEKPKRSKICGKCGEGLTGQFVRALGDTYHLECFTCHDCGKIVASKFFPVPEKPPGQYPLCETDYFRRLDLLCFDCGQALRGSYITALDRKYHIEHFTCSVCPTVFGASDSYYEHEGNVYCHYHYSTNFAQRCNGCQTSILKQFVEIFRNGQNQHWHPECYMIHKYWNVRLHSTGQPIIQAPAESDGGATDEVRERVRKQEEEIEAKVNWIWKTLSAFEEKSATCISDMLLHVSNGAYVDGVVAAKKFIVHIELLFLAADDLDAQLVANTPKGLTYSRESKLLCKKVVAFFALLTQSQGTGVRRLGVTQELLSLVTGLAHYLKLLIRICLQGALKLERETRSASGLTSFLAQVNSLDARLEQEAEKDQAAESAVLVPRWADACPICDTQVEDKCLHLNNMSFNYGCMVCRGCGADLRNDIKNAYWSKSKQRVFCPACAAAQPDAESGFVHVTKLRQYVHLLKVAHARLMATLRSSGALPHTSDDPNLAAYDSSQGHRLGDAASDLQPSHPRQETRSKSFGGSSANDAPSNPNATYEQSMSDVRRLRSTRLDKHLSNTMKRARASRIIDGPEAMEAGGDAHARGNMQIVQEREAPGDADNVTLAVNSLALDDIARMAALEQQREQRPNAFRAGGSALLGQDQPRLINGHRRDFSGGQPTPEGRPRTYFSELSPLEYFKLKGLAVLQLGLLLDENQYNQGDLLDLIETKRSNFWGKIGFGKAFKTDKNKPKKGNSGVEKPVSEKATFRQSLELLVEKYGAESTDGVGPGTLRVPALLQDAVTAMRSMDMSIEGVFRKNGNLKALRELEEEIDAKGVEMVDLNTKNPVILANLLKRFLRLMPDPVLTLKLYRLFMTANDIPDDAQRKKVLHLVCCLLPKAHRDTMEVLFCFLNWVSSFHTVDEESGNKMDTWNIATVMAPNILRENNEKEMKSVDQGAVKVVFDLIENNDEFCEVPEEIVELLNDDGSPELTPKEIMKQWEQRGKNPSVTAPTSSPRNPSGASSRKDQRNAPHITQADHNPQAWSGESSVRHVAGAGGHSLGPSNTHSTPPQHYDLGTPNLPYSQAAPGSAESHRTGSPHRHSYRSPAFQKQTQLGTAGAG</sequence>
<protein>
    <submittedName>
        <fullName evidence="10">Rho-type GTPase-activating protein-like protein</fullName>
    </submittedName>
</protein>
<dbReference type="GO" id="GO:0007165">
    <property type="term" value="P:signal transduction"/>
    <property type="evidence" value="ECO:0007669"/>
    <property type="project" value="InterPro"/>
</dbReference>
<evidence type="ECO:0000313" key="10">
    <source>
        <dbReference type="EMBL" id="KAF2252812.1"/>
    </source>
</evidence>
<dbReference type="Proteomes" id="UP000800094">
    <property type="component" value="Unassembled WGS sequence"/>
</dbReference>
<dbReference type="GO" id="GO:0005737">
    <property type="term" value="C:cytoplasm"/>
    <property type="evidence" value="ECO:0007669"/>
    <property type="project" value="TreeGrafter"/>
</dbReference>
<comment type="subcellular location">
    <subcellularLocation>
        <location evidence="1">Nucleus</location>
    </subcellularLocation>
</comment>
<dbReference type="GeneID" id="54573960"/>
<keyword evidence="2 6" id="KW-0479">Metal-binding</keyword>
<dbReference type="Gene3D" id="1.10.555.10">
    <property type="entry name" value="Rho GTPase activation protein"/>
    <property type="match status" value="1"/>
</dbReference>
<feature type="compositionally biased region" description="Polar residues" evidence="7">
    <location>
        <begin position="586"/>
        <end position="609"/>
    </location>
</feature>
<evidence type="ECO:0000259" key="9">
    <source>
        <dbReference type="PROSITE" id="PS50238"/>
    </source>
</evidence>
<dbReference type="RefSeq" id="XP_033687816.1">
    <property type="nucleotide sequence ID" value="XM_033820630.1"/>
</dbReference>
<proteinExistence type="predicted"/>
<dbReference type="FunFam" id="2.10.110.10:FF:000058">
    <property type="entry name" value="Rho GTPase activator Lrg11"/>
    <property type="match status" value="1"/>
</dbReference>
<evidence type="ECO:0000256" key="7">
    <source>
        <dbReference type="SAM" id="MobiDB-lite"/>
    </source>
</evidence>
<dbReference type="OrthoDB" id="20689at2759"/>
<feature type="compositionally biased region" description="Polar residues" evidence="7">
    <location>
        <begin position="1051"/>
        <end position="1069"/>
    </location>
</feature>
<feature type="region of interest" description="Disordered" evidence="7">
    <location>
        <begin position="545"/>
        <end position="611"/>
    </location>
</feature>
<feature type="compositionally biased region" description="Basic and acidic residues" evidence="7">
    <location>
        <begin position="49"/>
        <end position="71"/>
    </location>
</feature>
<feature type="compositionally biased region" description="Polar residues" evidence="7">
    <location>
        <begin position="27"/>
        <end position="47"/>
    </location>
</feature>
<dbReference type="Gene3D" id="2.10.110.10">
    <property type="entry name" value="Cysteine Rich Protein"/>
    <property type="match status" value="4"/>
</dbReference>
<dbReference type="PROSITE" id="PS50023">
    <property type="entry name" value="LIM_DOMAIN_2"/>
    <property type="match status" value="2"/>
</dbReference>
<dbReference type="PANTHER" id="PTHR24215:SF10">
    <property type="entry name" value="RHO-GTPASE-ACTIVATING PROTEIN LRG1"/>
    <property type="match status" value="1"/>
</dbReference>
<feature type="domain" description="LIM zinc-binding" evidence="8">
    <location>
        <begin position="77"/>
        <end position="137"/>
    </location>
</feature>
<dbReference type="GO" id="GO:0005634">
    <property type="term" value="C:nucleus"/>
    <property type="evidence" value="ECO:0007669"/>
    <property type="project" value="UniProtKB-SubCell"/>
</dbReference>
<keyword evidence="6" id="KW-0440">LIM domain</keyword>
<dbReference type="CDD" id="cd09392">
    <property type="entry name" value="LIM2_Lrg1p_like"/>
    <property type="match status" value="1"/>
</dbReference>
<keyword evidence="11" id="KW-1185">Reference proteome</keyword>
<evidence type="ECO:0000259" key="8">
    <source>
        <dbReference type="PROSITE" id="PS50023"/>
    </source>
</evidence>
<name>A0A6A6ISK5_9PLEO</name>
<evidence type="ECO:0000256" key="2">
    <source>
        <dbReference type="ARBA" id="ARBA00022723"/>
    </source>
</evidence>
<evidence type="ECO:0000256" key="1">
    <source>
        <dbReference type="ARBA" id="ARBA00004123"/>
    </source>
</evidence>
<dbReference type="GO" id="GO:0030695">
    <property type="term" value="F:GTPase regulator activity"/>
    <property type="evidence" value="ECO:0007669"/>
    <property type="project" value="UniProtKB-ARBA"/>
</dbReference>
<keyword evidence="5" id="KW-0539">Nucleus</keyword>
<dbReference type="InterPro" id="IPR001781">
    <property type="entry name" value="Znf_LIM"/>
</dbReference>
<evidence type="ECO:0000256" key="3">
    <source>
        <dbReference type="ARBA" id="ARBA00022737"/>
    </source>
</evidence>
<dbReference type="SUPFAM" id="SSF57716">
    <property type="entry name" value="Glucocorticoid receptor-like (DNA-binding domain)"/>
    <property type="match status" value="3"/>
</dbReference>
<dbReference type="PANTHER" id="PTHR24215">
    <property type="entry name" value="RHO-GTPASE-ACTIVATING PROTEIN LRG1"/>
    <property type="match status" value="1"/>
</dbReference>
<dbReference type="CDD" id="cd09391">
    <property type="entry name" value="LIM1_Lrg1p_like"/>
    <property type="match status" value="1"/>
</dbReference>
<dbReference type="Pfam" id="PF00620">
    <property type="entry name" value="RhoGAP"/>
    <property type="match status" value="1"/>
</dbReference>
<feature type="compositionally biased region" description="Polar residues" evidence="7">
    <location>
        <begin position="1083"/>
        <end position="1094"/>
    </location>
</feature>
<feature type="region of interest" description="Disordered" evidence="7">
    <location>
        <begin position="1047"/>
        <end position="1167"/>
    </location>
</feature>